<feature type="signal peptide" evidence="1">
    <location>
        <begin position="1"/>
        <end position="17"/>
    </location>
</feature>
<gene>
    <name evidence="2" type="ORF">LSINAPIS_LOCUS8864</name>
</gene>
<dbReference type="Proteomes" id="UP000324832">
    <property type="component" value="Unassembled WGS sequence"/>
</dbReference>
<keyword evidence="1" id="KW-0732">Signal</keyword>
<reference evidence="2 3" key="1">
    <citation type="submission" date="2017-07" db="EMBL/GenBank/DDBJ databases">
        <authorList>
            <person name="Talla V."/>
            <person name="Backstrom N."/>
        </authorList>
    </citation>
    <scope>NUCLEOTIDE SEQUENCE [LARGE SCALE GENOMIC DNA]</scope>
</reference>
<evidence type="ECO:0000256" key="1">
    <source>
        <dbReference type="SAM" id="SignalP"/>
    </source>
</evidence>
<dbReference type="Pfam" id="PF03392">
    <property type="entry name" value="OS-D"/>
    <property type="match status" value="1"/>
</dbReference>
<keyword evidence="3" id="KW-1185">Reference proteome</keyword>
<dbReference type="InterPro" id="IPR005055">
    <property type="entry name" value="A10/PebIII"/>
</dbReference>
<proteinExistence type="predicted"/>
<dbReference type="Gene3D" id="1.10.2080.10">
    <property type="entry name" value="Insect odorant-binding protein A10/Ejaculatory bulb-specific protein 3"/>
    <property type="match status" value="1"/>
</dbReference>
<sequence>MMKIFAVMFVLVVVSTAKNFDHYETREDIDIDLIMSQKEIVVAYLDCFLERKKCDPLLENYKASN</sequence>
<organism evidence="2 3">
    <name type="scientific">Leptidea sinapis</name>
    <dbReference type="NCBI Taxonomy" id="189913"/>
    <lineage>
        <taxon>Eukaryota</taxon>
        <taxon>Metazoa</taxon>
        <taxon>Ecdysozoa</taxon>
        <taxon>Arthropoda</taxon>
        <taxon>Hexapoda</taxon>
        <taxon>Insecta</taxon>
        <taxon>Pterygota</taxon>
        <taxon>Neoptera</taxon>
        <taxon>Endopterygota</taxon>
        <taxon>Lepidoptera</taxon>
        <taxon>Glossata</taxon>
        <taxon>Ditrysia</taxon>
        <taxon>Papilionoidea</taxon>
        <taxon>Pieridae</taxon>
        <taxon>Dismorphiinae</taxon>
        <taxon>Leptidea</taxon>
    </lineage>
</organism>
<dbReference type="SUPFAM" id="SSF100910">
    <property type="entry name" value="Chemosensory protein Csp2"/>
    <property type="match status" value="1"/>
</dbReference>
<name>A0A5E4QIV9_9NEOP</name>
<protein>
    <submittedName>
        <fullName evidence="2">Uncharacterized protein</fullName>
    </submittedName>
</protein>
<dbReference type="AlphaFoldDB" id="A0A5E4QIV9"/>
<evidence type="ECO:0000313" key="2">
    <source>
        <dbReference type="EMBL" id="VVC97631.1"/>
    </source>
</evidence>
<accession>A0A5E4QIV9</accession>
<dbReference type="InterPro" id="IPR036682">
    <property type="entry name" value="OS_D_A10/PebIII_sf"/>
</dbReference>
<feature type="chain" id="PRO_5022678697" evidence="1">
    <location>
        <begin position="18"/>
        <end position="65"/>
    </location>
</feature>
<dbReference type="EMBL" id="FZQP02003256">
    <property type="protein sequence ID" value="VVC97631.1"/>
    <property type="molecule type" value="Genomic_DNA"/>
</dbReference>
<evidence type="ECO:0000313" key="3">
    <source>
        <dbReference type="Proteomes" id="UP000324832"/>
    </source>
</evidence>